<name>A0AAW9QBD5_9BURK</name>
<dbReference type="SMART" id="SM00267">
    <property type="entry name" value="GGDEF"/>
    <property type="match status" value="1"/>
</dbReference>
<dbReference type="InterPro" id="IPR000160">
    <property type="entry name" value="GGDEF_dom"/>
</dbReference>
<dbReference type="Pfam" id="PF00990">
    <property type="entry name" value="GGDEF"/>
    <property type="match status" value="1"/>
</dbReference>
<dbReference type="FunFam" id="3.30.70.270:FF:000001">
    <property type="entry name" value="Diguanylate cyclase domain protein"/>
    <property type="match status" value="1"/>
</dbReference>
<dbReference type="InterPro" id="IPR043128">
    <property type="entry name" value="Rev_trsase/Diguanyl_cyclase"/>
</dbReference>
<evidence type="ECO:0000256" key="2">
    <source>
        <dbReference type="ARBA" id="ARBA00034247"/>
    </source>
</evidence>
<keyword evidence="3" id="KW-0472">Membrane</keyword>
<accession>A0AAW9QBD5</accession>
<evidence type="ECO:0000313" key="5">
    <source>
        <dbReference type="EMBL" id="MEF7616396.1"/>
    </source>
</evidence>
<keyword evidence="5" id="KW-0808">Transferase</keyword>
<feature type="transmembrane region" description="Helical" evidence="3">
    <location>
        <begin position="56"/>
        <end position="80"/>
    </location>
</feature>
<dbReference type="GO" id="GO:0005886">
    <property type="term" value="C:plasma membrane"/>
    <property type="evidence" value="ECO:0007669"/>
    <property type="project" value="TreeGrafter"/>
</dbReference>
<dbReference type="Proteomes" id="UP001336250">
    <property type="component" value="Unassembled WGS sequence"/>
</dbReference>
<dbReference type="CDD" id="cd01949">
    <property type="entry name" value="GGDEF"/>
    <property type="match status" value="1"/>
</dbReference>
<dbReference type="GO" id="GO:0043709">
    <property type="term" value="P:cell adhesion involved in single-species biofilm formation"/>
    <property type="evidence" value="ECO:0007669"/>
    <property type="project" value="TreeGrafter"/>
</dbReference>
<dbReference type="GO" id="GO:1902201">
    <property type="term" value="P:negative regulation of bacterial-type flagellum-dependent cell motility"/>
    <property type="evidence" value="ECO:0007669"/>
    <property type="project" value="TreeGrafter"/>
</dbReference>
<dbReference type="GO" id="GO:0052621">
    <property type="term" value="F:diguanylate cyclase activity"/>
    <property type="evidence" value="ECO:0007669"/>
    <property type="project" value="UniProtKB-EC"/>
</dbReference>
<organism evidence="5 6">
    <name type="scientific">Aquincola agrisoli</name>
    <dbReference type="NCBI Taxonomy" id="3119538"/>
    <lineage>
        <taxon>Bacteria</taxon>
        <taxon>Pseudomonadati</taxon>
        <taxon>Pseudomonadota</taxon>
        <taxon>Betaproteobacteria</taxon>
        <taxon>Burkholderiales</taxon>
        <taxon>Sphaerotilaceae</taxon>
        <taxon>Aquincola</taxon>
    </lineage>
</organism>
<dbReference type="InterPro" id="IPR050469">
    <property type="entry name" value="Diguanylate_Cyclase"/>
</dbReference>
<keyword evidence="3" id="KW-1133">Transmembrane helix</keyword>
<dbReference type="NCBIfam" id="TIGR00254">
    <property type="entry name" value="GGDEF"/>
    <property type="match status" value="1"/>
</dbReference>
<gene>
    <name evidence="5" type="ORF">V4F39_20945</name>
</gene>
<dbReference type="EC" id="2.7.7.65" evidence="1"/>
<dbReference type="RefSeq" id="WP_332291878.1">
    <property type="nucleotide sequence ID" value="NZ_JAZIBG010000044.1"/>
</dbReference>
<protein>
    <recommendedName>
        <fullName evidence="1">diguanylate cyclase</fullName>
        <ecNumber evidence="1">2.7.7.65</ecNumber>
    </recommendedName>
</protein>
<evidence type="ECO:0000259" key="4">
    <source>
        <dbReference type="PROSITE" id="PS50887"/>
    </source>
</evidence>
<dbReference type="EMBL" id="JAZIBG010000044">
    <property type="protein sequence ID" value="MEF7616396.1"/>
    <property type="molecule type" value="Genomic_DNA"/>
</dbReference>
<dbReference type="AlphaFoldDB" id="A0AAW9QBD5"/>
<sequence>MSTPAAPNPGSAAPLRRLLLNLGPRRAALLAMAVAAPLAALIAAAVLALAHVPTSAWTWPLLGAALPAMLAAPSAVRLLVRLLQEVDDAHAEAERLALIDPLTGVCSRRQFFVFAEAELLRSRRAQVPMSVLVIDIDALRHINDARGHDAGDDVLQRVAQACRSGLRDYDTLARHGGDSFAVLLPQTGTDTAVTIGERVRTAVAELGPVAPAAPVTVTIGAATLESGDAGTVDTLMESAEQALARAQQAGRNRVATQ</sequence>
<feature type="domain" description="GGDEF" evidence="4">
    <location>
        <begin position="127"/>
        <end position="257"/>
    </location>
</feature>
<keyword evidence="6" id="KW-1185">Reference proteome</keyword>
<keyword evidence="5" id="KW-0548">Nucleotidyltransferase</keyword>
<dbReference type="PROSITE" id="PS50887">
    <property type="entry name" value="GGDEF"/>
    <property type="match status" value="1"/>
</dbReference>
<evidence type="ECO:0000256" key="1">
    <source>
        <dbReference type="ARBA" id="ARBA00012528"/>
    </source>
</evidence>
<reference evidence="5 6" key="1">
    <citation type="submission" date="2024-02" db="EMBL/GenBank/DDBJ databases">
        <title>Genome sequence of Aquincola sp. MAHUQ-54.</title>
        <authorList>
            <person name="Huq M.A."/>
        </authorList>
    </citation>
    <scope>NUCLEOTIDE SEQUENCE [LARGE SCALE GENOMIC DNA]</scope>
    <source>
        <strain evidence="5 6">MAHUQ-54</strain>
    </source>
</reference>
<dbReference type="InterPro" id="IPR029787">
    <property type="entry name" value="Nucleotide_cyclase"/>
</dbReference>
<dbReference type="PANTHER" id="PTHR45138">
    <property type="entry name" value="REGULATORY COMPONENTS OF SENSORY TRANSDUCTION SYSTEM"/>
    <property type="match status" value="1"/>
</dbReference>
<dbReference type="SUPFAM" id="SSF55073">
    <property type="entry name" value="Nucleotide cyclase"/>
    <property type="match status" value="1"/>
</dbReference>
<dbReference type="Gene3D" id="3.30.70.270">
    <property type="match status" value="1"/>
</dbReference>
<evidence type="ECO:0000313" key="6">
    <source>
        <dbReference type="Proteomes" id="UP001336250"/>
    </source>
</evidence>
<keyword evidence="3" id="KW-0812">Transmembrane</keyword>
<proteinExistence type="predicted"/>
<comment type="caution">
    <text evidence="5">The sequence shown here is derived from an EMBL/GenBank/DDBJ whole genome shotgun (WGS) entry which is preliminary data.</text>
</comment>
<dbReference type="PANTHER" id="PTHR45138:SF9">
    <property type="entry name" value="DIGUANYLATE CYCLASE DGCM-RELATED"/>
    <property type="match status" value="1"/>
</dbReference>
<evidence type="ECO:0000256" key="3">
    <source>
        <dbReference type="SAM" id="Phobius"/>
    </source>
</evidence>
<feature type="transmembrane region" description="Helical" evidence="3">
    <location>
        <begin position="27"/>
        <end position="50"/>
    </location>
</feature>
<comment type="catalytic activity">
    <reaction evidence="2">
        <text>2 GTP = 3',3'-c-di-GMP + 2 diphosphate</text>
        <dbReference type="Rhea" id="RHEA:24898"/>
        <dbReference type="ChEBI" id="CHEBI:33019"/>
        <dbReference type="ChEBI" id="CHEBI:37565"/>
        <dbReference type="ChEBI" id="CHEBI:58805"/>
        <dbReference type="EC" id="2.7.7.65"/>
    </reaction>
</comment>